<proteinExistence type="predicted"/>
<accession>A0A6D2G9K4</accession>
<dbReference type="SUPFAM" id="SSF69593">
    <property type="entry name" value="Glycerol-3-phosphate (1)-acyltransferase"/>
    <property type="match status" value="1"/>
</dbReference>
<dbReference type="Proteomes" id="UP000267858">
    <property type="component" value="Chromosome"/>
</dbReference>
<evidence type="ECO:0000313" key="2">
    <source>
        <dbReference type="EMBL" id="VEA02918.1"/>
    </source>
</evidence>
<protein>
    <submittedName>
        <fullName evidence="2">Acyltransferase</fullName>
    </submittedName>
</protein>
<keyword evidence="2" id="KW-0012">Acyltransferase</keyword>
<dbReference type="Pfam" id="PF01553">
    <property type="entry name" value="Acyltransferase"/>
    <property type="match status" value="1"/>
</dbReference>
<dbReference type="AlphaFoldDB" id="A0A6D2G9K4"/>
<evidence type="ECO:0000259" key="1">
    <source>
        <dbReference type="Pfam" id="PF01553"/>
    </source>
</evidence>
<dbReference type="EMBL" id="LR134141">
    <property type="protein sequence ID" value="VEA02918.1"/>
    <property type="molecule type" value="Genomic_DNA"/>
</dbReference>
<dbReference type="GO" id="GO:0016746">
    <property type="term" value="F:acyltransferase activity"/>
    <property type="evidence" value="ECO:0007669"/>
    <property type="project" value="UniProtKB-KW"/>
</dbReference>
<reference evidence="2 3" key="1">
    <citation type="submission" date="2018-12" db="EMBL/GenBank/DDBJ databases">
        <authorList>
            <consortium name="Pathogen Informatics"/>
        </authorList>
    </citation>
    <scope>NUCLEOTIDE SEQUENCE [LARGE SCALE GENOMIC DNA]</scope>
    <source>
        <strain evidence="2 3">NCTC5773</strain>
    </source>
</reference>
<dbReference type="InterPro" id="IPR002123">
    <property type="entry name" value="Plipid/glycerol_acylTrfase"/>
</dbReference>
<keyword evidence="2" id="KW-0808">Transferase</keyword>
<gene>
    <name evidence="2" type="ORF">NCTC5773_02418</name>
</gene>
<sequence>MNRFLRILFTLCLVWPVIRLWLGLRVKHRERLPHRGPLIVVANHNSHMDVFALLSLFRYVNRFMFIPVAAADYFLRNQWMSWFAIHILNIIPSDSQRRRGKPAGAVRASVA</sequence>
<feature type="domain" description="Phospholipid/glycerol acyltransferase" evidence="1">
    <location>
        <begin position="24"/>
        <end position="95"/>
    </location>
</feature>
<evidence type="ECO:0000313" key="3">
    <source>
        <dbReference type="Proteomes" id="UP000267858"/>
    </source>
</evidence>
<name>A0A6D2G9K4_SALER</name>
<organism evidence="2 3">
    <name type="scientific">Salmonella enterica subsp. salamae</name>
    <dbReference type="NCBI Taxonomy" id="59202"/>
    <lineage>
        <taxon>Bacteria</taxon>
        <taxon>Pseudomonadati</taxon>
        <taxon>Pseudomonadota</taxon>
        <taxon>Gammaproteobacteria</taxon>
        <taxon>Enterobacterales</taxon>
        <taxon>Enterobacteriaceae</taxon>
        <taxon>Salmonella</taxon>
    </lineage>
</organism>